<evidence type="ECO:0008006" key="3">
    <source>
        <dbReference type="Google" id="ProtNLM"/>
    </source>
</evidence>
<dbReference type="AlphaFoldDB" id="A0A7R7TXU0"/>
<name>A0A7R7TXU0_9MYCO</name>
<keyword evidence="2" id="KW-1185">Reference proteome</keyword>
<organism evidence="1 2">
    <name type="scientific">Mycobacterium heckeshornense</name>
    <dbReference type="NCBI Taxonomy" id="110505"/>
    <lineage>
        <taxon>Bacteria</taxon>
        <taxon>Bacillati</taxon>
        <taxon>Actinomycetota</taxon>
        <taxon>Actinomycetes</taxon>
        <taxon>Mycobacteriales</taxon>
        <taxon>Mycobacteriaceae</taxon>
        <taxon>Mycobacterium</taxon>
    </lineage>
</organism>
<dbReference type="EMBL" id="AP024237">
    <property type="protein sequence ID" value="BCO37028.1"/>
    <property type="molecule type" value="Genomic_DNA"/>
</dbReference>
<gene>
    <name evidence="1" type="ORF">MHEC_34610</name>
</gene>
<protein>
    <recommendedName>
        <fullName evidence="3">TetR family transcriptional regulator</fullName>
    </recommendedName>
</protein>
<evidence type="ECO:0000313" key="1">
    <source>
        <dbReference type="EMBL" id="BCO37028.1"/>
    </source>
</evidence>
<dbReference type="Proteomes" id="UP000595446">
    <property type="component" value="Chromosome"/>
</dbReference>
<sequence>MAKRRNDSRWATLAALILVAGGFDLVTQWLRGELDVTREHLEDFLVAMVTARSA</sequence>
<accession>A0A7R7TXU0</accession>
<evidence type="ECO:0000313" key="2">
    <source>
        <dbReference type="Proteomes" id="UP000595446"/>
    </source>
</evidence>
<reference evidence="1 2" key="1">
    <citation type="submission" date="2020-12" db="EMBL/GenBank/DDBJ databases">
        <title>Complete genome sequence of Mycobacterium heckeshornense JCM 15655T, closely related to a pathogenic non-tuberculous mycobacterial species Mycobacterium xenopi.</title>
        <authorList>
            <person name="Yoshida M."/>
            <person name="Fukano H."/>
            <person name="Asakura T."/>
            <person name="Suzuki M."/>
            <person name="Hoshino Y."/>
        </authorList>
    </citation>
    <scope>NUCLEOTIDE SEQUENCE [LARGE SCALE GENOMIC DNA]</scope>
    <source>
        <strain evidence="1 2">JCM 15655</strain>
    </source>
</reference>
<proteinExistence type="predicted"/>